<protein>
    <submittedName>
        <fullName evidence="2">Uncharacterized protein</fullName>
    </submittedName>
</protein>
<feature type="transmembrane region" description="Helical" evidence="1">
    <location>
        <begin position="47"/>
        <end position="68"/>
    </location>
</feature>
<keyword evidence="1" id="KW-1133">Transmembrane helix</keyword>
<comment type="caution">
    <text evidence="2">The sequence shown here is derived from an EMBL/GenBank/DDBJ whole genome shotgun (WGS) entry which is preliminary data.</text>
</comment>
<feature type="transmembrane region" description="Helical" evidence="1">
    <location>
        <begin position="112"/>
        <end position="132"/>
    </location>
</feature>
<dbReference type="Proteomes" id="UP001169242">
    <property type="component" value="Unassembled WGS sequence"/>
</dbReference>
<evidence type="ECO:0000313" key="3">
    <source>
        <dbReference type="Proteomes" id="UP001169242"/>
    </source>
</evidence>
<accession>A0AA42DM02</accession>
<feature type="transmembrane region" description="Helical" evidence="1">
    <location>
        <begin position="80"/>
        <end position="100"/>
    </location>
</feature>
<dbReference type="EMBL" id="JAQIFT010000028">
    <property type="protein sequence ID" value="MDA3731128.1"/>
    <property type="molecule type" value="Genomic_DNA"/>
</dbReference>
<keyword evidence="3" id="KW-1185">Reference proteome</keyword>
<sequence length="640" mass="73115">MPKLTWIQHKFERHYKKHALKKEQQFYQNMLRGNDYRGTDVIFNQNTLGWLIVIVTVFLQLISLATTFEGSKVYFGGVNLPFGLSAPLLFALAIQLVVFCMSHTIRRHFKMWLVLIMCMSTLCSTYFSYIGIYNHINSPVDYLEERYKQIYGSMTEEYQLIRDQSENDMKSYVFDIFSEVDKSYSALTKQVVENEALSKKLDGIKIETGKINAQTNALRKPNINNYGDNLDQYYADMAKYNAAVGNMITDTTKQDATLKNELYEQEVQAILGGQTKDAFIEASIETKTTQEQIGKLVVSMYNLIQEQQEGVLGEEGKILKVEEQIAAIQDYVLDFILTGKGNRNIFSTVLTNFHTQVVALKGEGTLPKFKQDLNHYLILADKEASIMKPLEEVMTSGVTEEDAMQLYTQMQSEIKSAAYILNQTKVLENPIDLTSPSYVMHNLYVLPIKNLLDPGAQRAMAWFCLAFAVLIDGLTLLFALMQGREKTPLFAKSNKDIVGKSKEAIEELLIATLMAGDTESKEGERLQNMLIQLKYFLGQFELIPEGIESGYSMWCPLSKLDKYSGFVAILCQFNLGSILTREEMYKHRGLENLTEEQYVLIKTKFVIWANQKMSDLALKLEYIQNLHELEQDYLLEGDSI</sequence>
<feature type="transmembrane region" description="Helical" evidence="1">
    <location>
        <begin position="459"/>
        <end position="480"/>
    </location>
</feature>
<proteinExistence type="predicted"/>
<evidence type="ECO:0000313" key="2">
    <source>
        <dbReference type="EMBL" id="MDA3731128.1"/>
    </source>
</evidence>
<gene>
    <name evidence="2" type="ORF">PBV87_06455</name>
</gene>
<dbReference type="RefSeq" id="WP_271011569.1">
    <property type="nucleotide sequence ID" value="NZ_JAQIFT010000028.1"/>
</dbReference>
<name>A0AA42DM02_9FIRM</name>
<keyword evidence="1" id="KW-0812">Transmembrane</keyword>
<organism evidence="2 3">
    <name type="scientific">Holtiella tumoricola</name>
    <dbReference type="NCBI Taxonomy" id="3018743"/>
    <lineage>
        <taxon>Bacteria</taxon>
        <taxon>Bacillati</taxon>
        <taxon>Bacillota</taxon>
        <taxon>Clostridia</taxon>
        <taxon>Lachnospirales</taxon>
        <taxon>Cellulosilyticaceae</taxon>
        <taxon>Holtiella</taxon>
    </lineage>
</organism>
<evidence type="ECO:0000256" key="1">
    <source>
        <dbReference type="SAM" id="Phobius"/>
    </source>
</evidence>
<keyword evidence="1" id="KW-0472">Membrane</keyword>
<dbReference type="AlphaFoldDB" id="A0AA42DM02"/>
<reference evidence="2" key="1">
    <citation type="journal article" date="2023" name="Int. J. Syst. Evol. Microbiol.">
        <title>&lt;i&gt;Holtiella tumoricola&lt;/i&gt; gen. nov. sp. nov., isolated from a human clinical sample.</title>
        <authorList>
            <person name="Allen-Vercoe E."/>
            <person name="Daigneault M.C."/>
            <person name="Vancuren S.J."/>
            <person name="Cochrane K."/>
            <person name="O'Neal L.L."/>
            <person name="Sankaranarayanan K."/>
            <person name="Lawson P.A."/>
        </authorList>
    </citation>
    <scope>NUCLEOTIDE SEQUENCE</scope>
    <source>
        <strain evidence="2">CC70A</strain>
    </source>
</reference>